<comment type="caution">
    <text evidence="2">The sequence shown here is derived from an EMBL/GenBank/DDBJ whole genome shotgun (WGS) entry which is preliminary data.</text>
</comment>
<keyword evidence="1" id="KW-0472">Membrane</keyword>
<keyword evidence="3" id="KW-1185">Reference proteome</keyword>
<evidence type="ECO:0000313" key="3">
    <source>
        <dbReference type="Proteomes" id="UP000266673"/>
    </source>
</evidence>
<dbReference type="EMBL" id="QKWP01000096">
    <property type="protein sequence ID" value="RIB27505.1"/>
    <property type="molecule type" value="Genomic_DNA"/>
</dbReference>
<feature type="non-terminal residue" evidence="2">
    <location>
        <position position="87"/>
    </location>
</feature>
<organism evidence="2 3">
    <name type="scientific">Gigaspora rosea</name>
    <dbReference type="NCBI Taxonomy" id="44941"/>
    <lineage>
        <taxon>Eukaryota</taxon>
        <taxon>Fungi</taxon>
        <taxon>Fungi incertae sedis</taxon>
        <taxon>Mucoromycota</taxon>
        <taxon>Glomeromycotina</taxon>
        <taxon>Glomeromycetes</taxon>
        <taxon>Diversisporales</taxon>
        <taxon>Gigasporaceae</taxon>
        <taxon>Gigaspora</taxon>
    </lineage>
</organism>
<evidence type="ECO:0000313" key="2">
    <source>
        <dbReference type="EMBL" id="RIB27505.1"/>
    </source>
</evidence>
<dbReference type="AlphaFoldDB" id="A0A397VY98"/>
<keyword evidence="1" id="KW-1133">Transmembrane helix</keyword>
<name>A0A397VY98_9GLOM</name>
<accession>A0A397VY98</accession>
<feature type="transmembrane region" description="Helical" evidence="1">
    <location>
        <begin position="66"/>
        <end position="84"/>
    </location>
</feature>
<sequence length="87" mass="10367">MLLVPTIKRIPEFRILPAGQHLQESNFRYYNPFGRVIFFFQLLSCFFVGYLIFSFCYFFLVSFLLYYFSFAILAICLFSLHLIGSYS</sequence>
<gene>
    <name evidence="2" type="ORF">C2G38_2061707</name>
</gene>
<dbReference type="Proteomes" id="UP000266673">
    <property type="component" value="Unassembled WGS sequence"/>
</dbReference>
<protein>
    <submittedName>
        <fullName evidence="2">Uncharacterized protein</fullName>
    </submittedName>
</protein>
<evidence type="ECO:0000256" key="1">
    <source>
        <dbReference type="SAM" id="Phobius"/>
    </source>
</evidence>
<proteinExistence type="predicted"/>
<keyword evidence="1" id="KW-0812">Transmembrane</keyword>
<reference evidence="2 3" key="1">
    <citation type="submission" date="2018-06" db="EMBL/GenBank/DDBJ databases">
        <title>Comparative genomics reveals the genomic features of Rhizophagus irregularis, R. cerebriforme, R. diaphanum and Gigaspora rosea, and their symbiotic lifestyle signature.</title>
        <authorList>
            <person name="Morin E."/>
            <person name="San Clemente H."/>
            <person name="Chen E.C.H."/>
            <person name="De La Providencia I."/>
            <person name="Hainaut M."/>
            <person name="Kuo A."/>
            <person name="Kohler A."/>
            <person name="Murat C."/>
            <person name="Tang N."/>
            <person name="Roy S."/>
            <person name="Loubradou J."/>
            <person name="Henrissat B."/>
            <person name="Grigoriev I.V."/>
            <person name="Corradi N."/>
            <person name="Roux C."/>
            <person name="Martin F.M."/>
        </authorList>
    </citation>
    <scope>NUCLEOTIDE SEQUENCE [LARGE SCALE GENOMIC DNA]</scope>
    <source>
        <strain evidence="2 3">DAOM 194757</strain>
    </source>
</reference>
<feature type="transmembrane region" description="Helical" evidence="1">
    <location>
        <begin position="36"/>
        <end position="60"/>
    </location>
</feature>